<dbReference type="PANTHER" id="PTHR47962">
    <property type="entry name" value="ATP-DEPENDENT HELICASE LHR-RELATED-RELATED"/>
    <property type="match status" value="1"/>
</dbReference>
<feature type="domain" description="Helicase ATP-binding" evidence="1">
    <location>
        <begin position="321"/>
        <end position="481"/>
    </location>
</feature>
<feature type="non-terminal residue" evidence="3">
    <location>
        <position position="786"/>
    </location>
</feature>
<feature type="domain" description="Helicase C-terminal" evidence="2">
    <location>
        <begin position="537"/>
        <end position="702"/>
    </location>
</feature>
<feature type="non-terminal residue" evidence="3">
    <location>
        <position position="1"/>
    </location>
</feature>
<dbReference type="InterPro" id="IPR006935">
    <property type="entry name" value="Helicase/UvrB_N"/>
</dbReference>
<keyword evidence="3" id="KW-0347">Helicase</keyword>
<dbReference type="SMART" id="SM00487">
    <property type="entry name" value="DEXDc"/>
    <property type="match status" value="1"/>
</dbReference>
<keyword evidence="3" id="KW-0067">ATP-binding</keyword>
<dbReference type="InterPro" id="IPR001650">
    <property type="entry name" value="Helicase_C-like"/>
</dbReference>
<dbReference type="EMBL" id="VGJX01000412">
    <property type="protein sequence ID" value="MBM3275016.1"/>
    <property type="molecule type" value="Genomic_DNA"/>
</dbReference>
<sequence length="786" mass="88459">LQQLLNAATAAGIDVGTRKLRRRDGRLVARELAEAVLEALEAKLSSDDPAIASALDIVNRLLREAHQAADGEPAAATHILPLVLERIGPRHDFNPPDLSDHGLLTGREGTESLLVQLKRELATCDRVDWLVSFIKLAAVRMLQLDIEAFLARGGTMRVVTTAYMGATDPKALEELAALSILHGSRLQIRFSRESDATRLHAKAYIHRRDTGFGNAYVGSANLSRPALTEGLEWTVRLSQAASPGLWTKIEETFEQWWGDPDFVEFGLSPDHPTHAQFRELIAREKGAFASGANEDRLSSLPIFDLQPKPFQQAILDRIAVEREELGRTRHLVVAATGTGKTMIAAFDYRNWAAKFAAVENREPRMLYVAHSERILRQARLSFAQVMRNLNFGGLLVGAHDDRPIDALFSSIQSWNSRIGTGSLAPGYFDYVVVDEVHHGEAPSWQRLLEWIRPRTLLGLTATPERADGLDITRHFEDRITAEIRLPEAIARRLLVPFRYFGITDTIDLRDVDWTSRGYRMDAVERRYLEAGSQWIENVRRAVLNYIAEPLRMRAIGFCSGVSHAHDMADQFERIRREAEARGQRGVRAEALDGDDSLERREEVIGRLRRGETQVIFVADLFNEGVDIPEVDTVLFMRPTDSLTVYVQQLGRGLRLCPAIDKDSLTVLDFVGQHRKEFRFSDRLGAMFADQSASIEAQVENGFTALPPGCSISLERIAREQVLANIRAQTSTQRERLIESIKRLRERSGRTPSMRDYLEATRIDPRAFYAKRDARYSWFGLLDDAGL</sequence>
<dbReference type="GO" id="GO:0004386">
    <property type="term" value="F:helicase activity"/>
    <property type="evidence" value="ECO:0007669"/>
    <property type="project" value="UniProtKB-KW"/>
</dbReference>
<dbReference type="GO" id="GO:0003677">
    <property type="term" value="F:DNA binding"/>
    <property type="evidence" value="ECO:0007669"/>
    <property type="project" value="InterPro"/>
</dbReference>
<evidence type="ECO:0000313" key="3">
    <source>
        <dbReference type="EMBL" id="MBM3275016.1"/>
    </source>
</evidence>
<evidence type="ECO:0000313" key="4">
    <source>
        <dbReference type="Proteomes" id="UP000703893"/>
    </source>
</evidence>
<dbReference type="InterPro" id="IPR027417">
    <property type="entry name" value="P-loop_NTPase"/>
</dbReference>
<dbReference type="GO" id="GO:0016887">
    <property type="term" value="F:ATP hydrolysis activity"/>
    <property type="evidence" value="ECO:0007669"/>
    <property type="project" value="TreeGrafter"/>
</dbReference>
<dbReference type="InterPro" id="IPR052511">
    <property type="entry name" value="ATP-dep_Helicase"/>
</dbReference>
<evidence type="ECO:0000259" key="1">
    <source>
        <dbReference type="PROSITE" id="PS51192"/>
    </source>
</evidence>
<gene>
    <name evidence="3" type="ORF">FJZ00_07675</name>
</gene>
<dbReference type="Proteomes" id="UP000703893">
    <property type="component" value="Unassembled WGS sequence"/>
</dbReference>
<dbReference type="PROSITE" id="PS51194">
    <property type="entry name" value="HELICASE_CTER"/>
    <property type="match status" value="1"/>
</dbReference>
<dbReference type="CDD" id="cd18032">
    <property type="entry name" value="DEXHc_RE_I_III_res"/>
    <property type="match status" value="1"/>
</dbReference>
<dbReference type="CDD" id="cd18799">
    <property type="entry name" value="SF2_C_EcoAI-like"/>
    <property type="match status" value="1"/>
</dbReference>
<accession>A0A938BL82</accession>
<keyword evidence="3" id="KW-0547">Nucleotide-binding</keyword>
<name>A0A938BL82_9BACT</name>
<dbReference type="Gene3D" id="3.40.50.300">
    <property type="entry name" value="P-loop containing nucleotide triphosphate hydrolases"/>
    <property type="match status" value="2"/>
</dbReference>
<dbReference type="SMART" id="SM00490">
    <property type="entry name" value="HELICc"/>
    <property type="match status" value="1"/>
</dbReference>
<dbReference type="PROSITE" id="PS51192">
    <property type="entry name" value="HELICASE_ATP_BIND_1"/>
    <property type="match status" value="1"/>
</dbReference>
<dbReference type="Pfam" id="PF04851">
    <property type="entry name" value="ResIII"/>
    <property type="match status" value="1"/>
</dbReference>
<dbReference type="Pfam" id="PF00271">
    <property type="entry name" value="Helicase_C"/>
    <property type="match status" value="1"/>
</dbReference>
<evidence type="ECO:0000259" key="2">
    <source>
        <dbReference type="PROSITE" id="PS51194"/>
    </source>
</evidence>
<comment type="caution">
    <text evidence="3">The sequence shown here is derived from an EMBL/GenBank/DDBJ whole genome shotgun (WGS) entry which is preliminary data.</text>
</comment>
<dbReference type="SUPFAM" id="SSF52540">
    <property type="entry name" value="P-loop containing nucleoside triphosphate hydrolases"/>
    <property type="match status" value="1"/>
</dbReference>
<dbReference type="GO" id="GO:0005524">
    <property type="term" value="F:ATP binding"/>
    <property type="evidence" value="ECO:0007669"/>
    <property type="project" value="InterPro"/>
</dbReference>
<reference evidence="3 4" key="1">
    <citation type="submission" date="2019-03" db="EMBL/GenBank/DDBJ databases">
        <title>Lake Tanganyika Metagenome-Assembled Genomes (MAGs).</title>
        <authorList>
            <person name="Tran P."/>
        </authorList>
    </citation>
    <scope>NUCLEOTIDE SEQUENCE [LARGE SCALE GENOMIC DNA]</scope>
    <source>
        <strain evidence="3">K_DeepCast_65m_m2_236</strain>
    </source>
</reference>
<keyword evidence="3" id="KW-0378">Hydrolase</keyword>
<dbReference type="PANTHER" id="PTHR47962:SF7">
    <property type="entry name" value="MITOCHONDRIAL ATP-DEPENDENT HELICASE IRC3-RELATED"/>
    <property type="match status" value="1"/>
</dbReference>
<dbReference type="Gene3D" id="3.30.870.10">
    <property type="entry name" value="Endonuclease Chain A"/>
    <property type="match status" value="1"/>
</dbReference>
<dbReference type="InterPro" id="IPR014001">
    <property type="entry name" value="Helicase_ATP-bd"/>
</dbReference>
<dbReference type="InterPro" id="IPR025202">
    <property type="entry name" value="PLD-like_dom"/>
</dbReference>
<dbReference type="Pfam" id="PF13091">
    <property type="entry name" value="PLDc_2"/>
    <property type="match status" value="1"/>
</dbReference>
<dbReference type="AlphaFoldDB" id="A0A938BL82"/>
<proteinExistence type="predicted"/>
<organism evidence="3 4">
    <name type="scientific">Candidatus Tanganyikabacteria bacterium</name>
    <dbReference type="NCBI Taxonomy" id="2961651"/>
    <lineage>
        <taxon>Bacteria</taxon>
        <taxon>Bacillati</taxon>
        <taxon>Candidatus Sericytochromatia</taxon>
        <taxon>Candidatus Tanganyikabacteria</taxon>
    </lineage>
</organism>
<protein>
    <submittedName>
        <fullName evidence="3">DEAD/DEAH box helicase family protein</fullName>
    </submittedName>
</protein>